<accession>A0A9E6ZH57</accession>
<evidence type="ECO:0000313" key="6">
    <source>
        <dbReference type="Proteomes" id="UP000829401"/>
    </source>
</evidence>
<reference evidence="6" key="1">
    <citation type="journal article" date="2022" name="G3 (Bethesda)">
        <title>Unveiling the complete genome sequence of Alicyclobacillus acidoterrestris DSM 3922T, a taint-producing strain.</title>
        <authorList>
            <person name="Leonardo I.C."/>
            <person name="Barreto Crespo M.T."/>
            <person name="Gaspar F.B."/>
        </authorList>
    </citation>
    <scope>NUCLEOTIDE SEQUENCE [LARGE SCALE GENOMIC DNA]</scope>
    <source>
        <strain evidence="6">DSM 3922</strain>
    </source>
</reference>
<keyword evidence="1 5" id="KW-0808">Transferase</keyword>
<dbReference type="KEGG" id="aaco:K1I37_08755"/>
<evidence type="ECO:0000259" key="4">
    <source>
        <dbReference type="PROSITE" id="PS51186"/>
    </source>
</evidence>
<dbReference type="CDD" id="cd04301">
    <property type="entry name" value="NAT_SF"/>
    <property type="match status" value="1"/>
</dbReference>
<dbReference type="PANTHER" id="PTHR43792">
    <property type="entry name" value="GNAT FAMILY, PUTATIVE (AFU_ORTHOLOGUE AFUA_3G00765)-RELATED-RELATED"/>
    <property type="match status" value="1"/>
</dbReference>
<dbReference type="EMBL" id="CP080467">
    <property type="protein sequence ID" value="UNO50520.1"/>
    <property type="molecule type" value="Genomic_DNA"/>
</dbReference>
<dbReference type="PROSITE" id="PS51186">
    <property type="entry name" value="GNAT"/>
    <property type="match status" value="1"/>
</dbReference>
<proteinExistence type="inferred from homology"/>
<comment type="similarity">
    <text evidence="3">Belongs to the acetyltransferase family. RimJ subfamily.</text>
</comment>
<dbReference type="RefSeq" id="WP_031219207.1">
    <property type="nucleotide sequence ID" value="NZ_AURB01000179.1"/>
</dbReference>
<evidence type="ECO:0000256" key="3">
    <source>
        <dbReference type="ARBA" id="ARBA00038502"/>
    </source>
</evidence>
<sequence>MNLLIRPVRASDAQSIYRIMMQEQVMPYIISLPSDRLEQLEDRYRTLPKNVYEFVAEVDGDVVGNAGLVQLSARRSHVGTFYIAVDSNFHGKGIGTALITKILDLADNWLMLERVELGVLATNPRAQALYERHGFVVEGKKRGAIRSAGEYVDEVVMSRLRPNGLLNRQV</sequence>
<feature type="domain" description="N-acetyltransferase" evidence="4">
    <location>
        <begin position="3"/>
        <end position="162"/>
    </location>
</feature>
<dbReference type="EC" id="2.3.1.-" evidence="5"/>
<keyword evidence="2 5" id="KW-0012">Acyltransferase</keyword>
<dbReference type="Gene3D" id="3.40.630.30">
    <property type="match status" value="1"/>
</dbReference>
<dbReference type="GO" id="GO:0016747">
    <property type="term" value="F:acyltransferase activity, transferring groups other than amino-acyl groups"/>
    <property type="evidence" value="ECO:0007669"/>
    <property type="project" value="InterPro"/>
</dbReference>
<evidence type="ECO:0000256" key="2">
    <source>
        <dbReference type="ARBA" id="ARBA00023315"/>
    </source>
</evidence>
<protein>
    <submittedName>
        <fullName evidence="5">GNAT family N-acetyltransferase</fullName>
        <ecNumber evidence="5">2.3.1.-</ecNumber>
    </submittedName>
</protein>
<dbReference type="SUPFAM" id="SSF55729">
    <property type="entry name" value="Acyl-CoA N-acyltransferases (Nat)"/>
    <property type="match status" value="1"/>
</dbReference>
<dbReference type="InterPro" id="IPR000182">
    <property type="entry name" value="GNAT_dom"/>
</dbReference>
<gene>
    <name evidence="5" type="ORF">K1I37_08755</name>
</gene>
<dbReference type="PANTHER" id="PTHR43792:SF8">
    <property type="entry name" value="[RIBOSOMAL PROTEIN US5]-ALANINE N-ACETYLTRANSFERASE"/>
    <property type="match status" value="1"/>
</dbReference>
<dbReference type="Pfam" id="PF00583">
    <property type="entry name" value="Acetyltransf_1"/>
    <property type="match status" value="1"/>
</dbReference>
<dbReference type="OrthoDB" id="9802340at2"/>
<dbReference type="InterPro" id="IPR051531">
    <property type="entry name" value="N-acetyltransferase"/>
</dbReference>
<dbReference type="AlphaFoldDB" id="A0A9E6ZH57"/>
<organism evidence="5 6">
    <name type="scientific">Alicyclobacillus acidoterrestris (strain ATCC 49025 / DSM 3922 / CIP 106132 / NCIMB 13137 / GD3B)</name>
    <dbReference type="NCBI Taxonomy" id="1356854"/>
    <lineage>
        <taxon>Bacteria</taxon>
        <taxon>Bacillati</taxon>
        <taxon>Bacillota</taxon>
        <taxon>Bacilli</taxon>
        <taxon>Bacillales</taxon>
        <taxon>Alicyclobacillaceae</taxon>
        <taxon>Alicyclobacillus</taxon>
    </lineage>
</organism>
<evidence type="ECO:0000256" key="1">
    <source>
        <dbReference type="ARBA" id="ARBA00022679"/>
    </source>
</evidence>
<dbReference type="InterPro" id="IPR016181">
    <property type="entry name" value="Acyl_CoA_acyltransferase"/>
</dbReference>
<evidence type="ECO:0000313" key="5">
    <source>
        <dbReference type="EMBL" id="UNO50520.1"/>
    </source>
</evidence>
<name>A0A9E6ZH57_ALIAG</name>
<keyword evidence="6" id="KW-1185">Reference proteome</keyword>
<dbReference type="Proteomes" id="UP000829401">
    <property type="component" value="Chromosome"/>
</dbReference>